<protein>
    <submittedName>
        <fullName evidence="1">Uncharacterized protein</fullName>
    </submittedName>
</protein>
<gene>
    <name evidence="1" type="ORF">ACZ87_01154</name>
</gene>
<reference evidence="1" key="1">
    <citation type="submission" date="2018-04" db="EMBL/GenBank/DDBJ databases">
        <title>Genomes of the Obligate Erwinia dacicola and Facultative Enterobacter sp. OLF Endosymbionts of the Olive Fruit fly, Bactrocera oleae.</title>
        <authorList>
            <person name="Estes A.M."/>
            <person name="Hearn D.J."/>
            <person name="Agarwal S."/>
            <person name="Pierson E.A."/>
            <person name="Dunning-Hotopp J.C."/>
        </authorList>
    </citation>
    <scope>NUCLEOTIDE SEQUENCE [LARGE SCALE GENOMIC DNA]</scope>
    <source>
        <strain evidence="1">Oroville</strain>
    </source>
</reference>
<organism evidence="1 2">
    <name type="scientific">Candidatus Erwinia dacicola</name>
    <dbReference type="NCBI Taxonomy" id="252393"/>
    <lineage>
        <taxon>Bacteria</taxon>
        <taxon>Pseudomonadati</taxon>
        <taxon>Pseudomonadota</taxon>
        <taxon>Gammaproteobacteria</taxon>
        <taxon>Enterobacterales</taxon>
        <taxon>Erwiniaceae</taxon>
        <taxon>Erwinia</taxon>
    </lineage>
</organism>
<evidence type="ECO:0000313" key="1">
    <source>
        <dbReference type="EMBL" id="RAP72023.1"/>
    </source>
</evidence>
<evidence type="ECO:0000313" key="2">
    <source>
        <dbReference type="Proteomes" id="UP000244334"/>
    </source>
</evidence>
<dbReference type="EMBL" id="LJAM02000072">
    <property type="protein sequence ID" value="RAP72023.1"/>
    <property type="molecule type" value="Genomic_DNA"/>
</dbReference>
<name>A0A328TRG9_9GAMM</name>
<accession>A0A328TRG9</accession>
<sequence length="47" mass="5398">MPKNRMRLDGENVFHRANLTFLAIKKAGVNRFRDGAETRPILLFPAD</sequence>
<dbReference type="AlphaFoldDB" id="A0A328TRG9"/>
<proteinExistence type="predicted"/>
<comment type="caution">
    <text evidence="1">The sequence shown here is derived from an EMBL/GenBank/DDBJ whole genome shotgun (WGS) entry which is preliminary data.</text>
</comment>
<dbReference type="Proteomes" id="UP000244334">
    <property type="component" value="Unassembled WGS sequence"/>
</dbReference>
<keyword evidence="2" id="KW-1185">Reference proteome</keyword>